<comment type="caution">
    <text evidence="1">The sequence shown here is derived from an EMBL/GenBank/DDBJ whole genome shotgun (WGS) entry which is preliminary data.</text>
</comment>
<dbReference type="EMBL" id="AFNH02001032">
    <property type="protein sequence ID" value="EZG45315.1"/>
    <property type="molecule type" value="Genomic_DNA"/>
</dbReference>
<dbReference type="Proteomes" id="UP000019763">
    <property type="component" value="Unassembled WGS sequence"/>
</dbReference>
<keyword evidence="2" id="KW-1185">Reference proteome</keyword>
<dbReference type="GeneID" id="22914955"/>
<dbReference type="AlphaFoldDB" id="A0A023B0F5"/>
<reference evidence="1" key="1">
    <citation type="submission" date="2013-12" db="EMBL/GenBank/DDBJ databases">
        <authorList>
            <person name="Omoto C.K."/>
            <person name="Sibley D."/>
            <person name="Venepally P."/>
            <person name="Hadjithomas M."/>
            <person name="Karamycheva S."/>
            <person name="Brunk B."/>
            <person name="Roos D."/>
            <person name="Caler E."/>
            <person name="Lorenzi H."/>
        </authorList>
    </citation>
    <scope>NUCLEOTIDE SEQUENCE</scope>
</reference>
<evidence type="ECO:0000313" key="2">
    <source>
        <dbReference type="Proteomes" id="UP000019763"/>
    </source>
</evidence>
<gene>
    <name evidence="1" type="ORF">GNI_139610</name>
</gene>
<protein>
    <submittedName>
        <fullName evidence="1">Uncharacterized protein</fullName>
    </submittedName>
</protein>
<sequence length="273" mass="30884">MKCSLPDHGRRDGCMAALAEVIWPVCVDGYWINGVDVCDLLSERTSPTRAALVSALGLLKSLPDTALVLCATELETDRRDRAFVTRAWAQLLDESPLLETCLLVSVADFLRQEALTADHRLTSRKPRQRAAFERDVAHWVRRFGSVVHAARATPGATALRVPQCLKNRLDDLSPDKPADRSKLQRWTRKKRQKVIGEEEKAEPKNLEDLTARYWKRVLINDCGHFVQLPTAATPQRATYAVSRRRVATHIADDHHDDTHTHLLSAERLFWNGE</sequence>
<name>A0A023B0F5_GRENI</name>
<dbReference type="VEuPathDB" id="CryptoDB:GNI_139610"/>
<dbReference type="RefSeq" id="XP_011132530.1">
    <property type="nucleotide sequence ID" value="XM_011134228.1"/>
</dbReference>
<organism evidence="1 2">
    <name type="scientific">Gregarina niphandrodes</name>
    <name type="common">Septate eugregarine</name>
    <dbReference type="NCBI Taxonomy" id="110365"/>
    <lineage>
        <taxon>Eukaryota</taxon>
        <taxon>Sar</taxon>
        <taxon>Alveolata</taxon>
        <taxon>Apicomplexa</taxon>
        <taxon>Conoidasida</taxon>
        <taxon>Gregarinasina</taxon>
        <taxon>Eugregarinorida</taxon>
        <taxon>Gregarinidae</taxon>
        <taxon>Gregarina</taxon>
    </lineage>
</organism>
<proteinExistence type="predicted"/>
<evidence type="ECO:0000313" key="1">
    <source>
        <dbReference type="EMBL" id="EZG45315.1"/>
    </source>
</evidence>
<accession>A0A023B0F5</accession>